<evidence type="ECO:0000256" key="5">
    <source>
        <dbReference type="ARBA" id="ARBA00022857"/>
    </source>
</evidence>
<comment type="function">
    <text evidence="11">Catalyzes the NAD(P)H-dependent reduction of dihydroxyacetonephosphate (DHAP or glycerone phosphate) to glycerol 1-phosphate (G1P). The G1P thus generated is used as the glycerophosphate backbone of phospholipids in the cellular membranes of Archaea.</text>
</comment>
<dbReference type="GO" id="GO:0008654">
    <property type="term" value="P:phospholipid biosynthetic process"/>
    <property type="evidence" value="ECO:0007669"/>
    <property type="project" value="UniProtKB-KW"/>
</dbReference>
<comment type="catalytic activity">
    <reaction evidence="11">
        <text>sn-glycerol 1-phosphate + NAD(+) = dihydroxyacetone phosphate + NADH + H(+)</text>
        <dbReference type="Rhea" id="RHEA:21412"/>
        <dbReference type="ChEBI" id="CHEBI:15378"/>
        <dbReference type="ChEBI" id="CHEBI:57540"/>
        <dbReference type="ChEBI" id="CHEBI:57642"/>
        <dbReference type="ChEBI" id="CHEBI:57685"/>
        <dbReference type="ChEBI" id="CHEBI:57945"/>
        <dbReference type="EC" id="1.1.1.261"/>
    </reaction>
</comment>
<keyword evidence="8 11" id="KW-0443">Lipid metabolism</keyword>
<dbReference type="GO" id="GO:0006650">
    <property type="term" value="P:glycerophospholipid metabolic process"/>
    <property type="evidence" value="ECO:0007669"/>
    <property type="project" value="UniProtKB-UniRule"/>
</dbReference>
<sequence length="344" mass="36372">MQLPRIVVIGHRKIRDVGDVCRGLGLSGSALIVSGPKTSKIAGNAVSDTLRECGIETRIKIIADASMEEVKSTEKLAGEMGANFLLGVGGGKCIDIAKATSFALGMPFISAPTAASHDGITSSRASISGGGNTTSVEAHVPIAVVADTELISKAPYRLLASGCGDLISNYTAVRDWQLAYRLKNIEYSSYAAALSQMTAQMIIESADTIKEGLEESAWIVAKGLVSSGVAMSIAGSSFPASGSEHKFSHALDKIAPKPALHGEECGVGAIMMMYLHRGDWNLIRDTLKKVGTPVCASELGIEIEYIIEALVHAHEIYPERYSILGNGITRKAAKNLVKITKIDE</sequence>
<evidence type="ECO:0000256" key="11">
    <source>
        <dbReference type="HAMAP-Rule" id="MF_00497"/>
    </source>
</evidence>
<dbReference type="UniPathway" id="UPA00940"/>
<dbReference type="InterPro" id="IPR016205">
    <property type="entry name" value="Glycerol_DH"/>
</dbReference>
<feature type="binding site" evidence="11">
    <location>
        <position position="118"/>
    </location>
    <ligand>
        <name>substrate</name>
    </ligand>
</feature>
<feature type="binding site" evidence="11">
    <location>
        <position position="261"/>
    </location>
    <ligand>
        <name>Zn(2+)</name>
        <dbReference type="ChEBI" id="CHEBI:29105"/>
        <note>catalytic</note>
    </ligand>
</feature>
<dbReference type="GO" id="GO:0106357">
    <property type="term" value="F:glycerol-1-phosphate dehydrogenase (NAD+) activity"/>
    <property type="evidence" value="ECO:0007669"/>
    <property type="project" value="RHEA"/>
</dbReference>
<evidence type="ECO:0000256" key="12">
    <source>
        <dbReference type="PIRSR" id="PIRSR000112-1"/>
    </source>
</evidence>
<dbReference type="PANTHER" id="PTHR43616">
    <property type="entry name" value="GLYCEROL DEHYDROGENASE"/>
    <property type="match status" value="1"/>
</dbReference>
<keyword evidence="6 11" id="KW-0560">Oxidoreductase</keyword>
<dbReference type="SUPFAM" id="SSF56796">
    <property type="entry name" value="Dehydroquinate synthase-like"/>
    <property type="match status" value="1"/>
</dbReference>
<evidence type="ECO:0000256" key="1">
    <source>
        <dbReference type="ARBA" id="ARBA00022490"/>
    </source>
</evidence>
<comment type="catalytic activity">
    <reaction evidence="11">
        <text>sn-glycerol 1-phosphate + NADP(+) = dihydroxyacetone phosphate + NADPH + H(+)</text>
        <dbReference type="Rhea" id="RHEA:21416"/>
        <dbReference type="ChEBI" id="CHEBI:15378"/>
        <dbReference type="ChEBI" id="CHEBI:57642"/>
        <dbReference type="ChEBI" id="CHEBI:57685"/>
        <dbReference type="ChEBI" id="CHEBI:57783"/>
        <dbReference type="ChEBI" id="CHEBI:58349"/>
        <dbReference type="EC" id="1.1.1.261"/>
    </reaction>
</comment>
<keyword evidence="3 11" id="KW-0479">Metal-binding</keyword>
<evidence type="ECO:0000256" key="2">
    <source>
        <dbReference type="ARBA" id="ARBA00022516"/>
    </source>
</evidence>
<evidence type="ECO:0000256" key="3">
    <source>
        <dbReference type="ARBA" id="ARBA00022723"/>
    </source>
</evidence>
<dbReference type="Gene3D" id="1.20.1090.10">
    <property type="entry name" value="Dehydroquinate synthase-like - alpha domain"/>
    <property type="match status" value="1"/>
</dbReference>
<evidence type="ECO:0000313" key="16">
    <source>
        <dbReference type="Proteomes" id="UP000320766"/>
    </source>
</evidence>
<feature type="binding site" evidence="11">
    <location>
        <position position="165"/>
    </location>
    <ligand>
        <name>substrate</name>
    </ligand>
</feature>
<organism evidence="15 16">
    <name type="scientific">Candidatus Methanolliviera hydrocarbonicum</name>
    <dbReference type="NCBI Taxonomy" id="2491085"/>
    <lineage>
        <taxon>Archaea</taxon>
        <taxon>Methanobacteriati</taxon>
        <taxon>Methanobacteriota</taxon>
        <taxon>Candidatus Methanoliparia</taxon>
        <taxon>Candidatus Methanoliparales</taxon>
        <taxon>Candidatus Methanollivieraceae</taxon>
        <taxon>Candidatus Methanolliviera</taxon>
    </lineage>
</organism>
<feature type="binding site" evidence="13">
    <location>
        <position position="118"/>
    </location>
    <ligand>
        <name>glycerol</name>
        <dbReference type="ChEBI" id="CHEBI:17754"/>
    </ligand>
</feature>
<feature type="binding site" evidence="11">
    <location>
        <position position="245"/>
    </location>
    <ligand>
        <name>Zn(2+)</name>
        <dbReference type="ChEBI" id="CHEBI:29105"/>
        <note>catalytic</note>
    </ligand>
</feature>
<feature type="binding site" evidence="12">
    <location>
        <position position="245"/>
    </location>
    <ligand>
        <name>glycerol</name>
        <dbReference type="ChEBI" id="CHEBI:17754"/>
    </ligand>
</feature>
<evidence type="ECO:0000256" key="8">
    <source>
        <dbReference type="ARBA" id="ARBA00023098"/>
    </source>
</evidence>
<comment type="cofactor">
    <cofactor evidence="11 12">
        <name>Zn(2+)</name>
        <dbReference type="ChEBI" id="CHEBI:29105"/>
    </cofactor>
    <text evidence="11 12">Binds 1 zinc ion per subunit.</text>
</comment>
<accession>A0A520KY45</accession>
<dbReference type="InterPro" id="IPR023002">
    <property type="entry name" value="G1P_dehydrogenase_arc"/>
</dbReference>
<evidence type="ECO:0000313" key="15">
    <source>
        <dbReference type="EMBL" id="RZN71941.1"/>
    </source>
</evidence>
<dbReference type="GO" id="GO:0106358">
    <property type="term" value="F:glycerol-1-phosphate dehydrogenase (NADP+) activity"/>
    <property type="evidence" value="ECO:0007669"/>
    <property type="project" value="RHEA"/>
</dbReference>
<evidence type="ECO:0000256" key="10">
    <source>
        <dbReference type="ARBA" id="ARBA00023264"/>
    </source>
</evidence>
<dbReference type="Pfam" id="PF13685">
    <property type="entry name" value="Fe-ADH_2"/>
    <property type="match status" value="1"/>
</dbReference>
<comment type="subcellular location">
    <subcellularLocation>
        <location evidence="11">Cytoplasm</location>
    </subcellularLocation>
</comment>
<keyword evidence="9 11" id="KW-0594">Phospholipid biosynthesis</keyword>
<dbReference type="GO" id="GO:0005737">
    <property type="term" value="C:cytoplasm"/>
    <property type="evidence" value="ECO:0007669"/>
    <property type="project" value="UniProtKB-SubCell"/>
</dbReference>
<dbReference type="EC" id="1.1.1.261" evidence="11"/>
<evidence type="ECO:0000256" key="13">
    <source>
        <dbReference type="PIRSR" id="PIRSR000112-2"/>
    </source>
</evidence>
<evidence type="ECO:0000256" key="4">
    <source>
        <dbReference type="ARBA" id="ARBA00022833"/>
    </source>
</evidence>
<feature type="binding site" evidence="11 14">
    <location>
        <begin position="91"/>
        <end position="95"/>
    </location>
    <ligand>
        <name>NAD(+)</name>
        <dbReference type="ChEBI" id="CHEBI:57540"/>
    </ligand>
</feature>
<evidence type="ECO:0000256" key="7">
    <source>
        <dbReference type="ARBA" id="ARBA00023027"/>
    </source>
</evidence>
<dbReference type="NCBIfam" id="NF002022">
    <property type="entry name" value="PRK00843.1"/>
    <property type="match status" value="1"/>
</dbReference>
<comment type="caution">
    <text evidence="15">The sequence shown here is derived from an EMBL/GenBank/DDBJ whole genome shotgun (WGS) entry which is preliminary data.</text>
</comment>
<feature type="binding site" evidence="12">
    <location>
        <position position="165"/>
    </location>
    <ligand>
        <name>glycerol</name>
        <dbReference type="ChEBI" id="CHEBI:17754"/>
    </ligand>
</feature>
<feature type="binding site" evidence="11 14">
    <location>
        <position position="122"/>
    </location>
    <ligand>
        <name>NAD(+)</name>
        <dbReference type="ChEBI" id="CHEBI:57540"/>
    </ligand>
</feature>
<dbReference type="PANTHER" id="PTHR43616:SF5">
    <property type="entry name" value="GLYCEROL DEHYDROGENASE 1"/>
    <property type="match status" value="1"/>
</dbReference>
<keyword evidence="10 11" id="KW-1208">Phospholipid metabolism</keyword>
<dbReference type="AlphaFoldDB" id="A0A520KY45"/>
<keyword evidence="4 11" id="KW-0862">Zinc</keyword>
<feature type="binding site" evidence="12">
    <location>
        <position position="261"/>
    </location>
    <ligand>
        <name>glycerol</name>
        <dbReference type="ChEBI" id="CHEBI:17754"/>
    </ligand>
</feature>
<evidence type="ECO:0000256" key="9">
    <source>
        <dbReference type="ARBA" id="ARBA00023209"/>
    </source>
</evidence>
<feature type="binding site" evidence="11 14">
    <location>
        <begin position="113"/>
        <end position="116"/>
    </location>
    <ligand>
        <name>NAD(+)</name>
        <dbReference type="ChEBI" id="CHEBI:57540"/>
    </ligand>
</feature>
<dbReference type="Proteomes" id="UP000320766">
    <property type="component" value="Unassembled WGS sequence"/>
</dbReference>
<reference evidence="15 16" key="1">
    <citation type="journal article" date="2019" name="Nat. Microbiol.">
        <title>Wide diversity of methane and short-chain alkane metabolisms in uncultured archaea.</title>
        <authorList>
            <person name="Borrel G."/>
            <person name="Adam P.S."/>
            <person name="McKay L.J."/>
            <person name="Chen L.X."/>
            <person name="Sierra-Garcia I.N."/>
            <person name="Sieber C.M."/>
            <person name="Letourneur Q."/>
            <person name="Ghozlane A."/>
            <person name="Andersen G.L."/>
            <person name="Li W.J."/>
            <person name="Hallam S.J."/>
            <person name="Muyzer G."/>
            <person name="de Oliveira V.M."/>
            <person name="Inskeep W.P."/>
            <person name="Banfield J.F."/>
            <person name="Gribaldo S."/>
        </authorList>
    </citation>
    <scope>NUCLEOTIDE SEQUENCE [LARGE SCALE GENOMIC DNA]</scope>
    <source>
        <strain evidence="15">NM1b</strain>
    </source>
</reference>
<comment type="similarity">
    <text evidence="11">Belongs to the glycerol-1-phosphate dehydrogenase family.</text>
</comment>
<comment type="pathway">
    <text evidence="11">Membrane lipid metabolism; glycerophospholipid metabolism.</text>
</comment>
<dbReference type="Gene3D" id="3.40.50.1970">
    <property type="match status" value="1"/>
</dbReference>
<keyword evidence="5 11" id="KW-0521">NADP</keyword>
<feature type="binding site" evidence="11">
    <location>
        <position position="249"/>
    </location>
    <ligand>
        <name>substrate</name>
    </ligand>
</feature>
<keyword evidence="1 11" id="KW-0963">Cytoplasm</keyword>
<name>A0A520KY45_9EURY</name>
<evidence type="ECO:0000256" key="6">
    <source>
        <dbReference type="ARBA" id="ARBA00023002"/>
    </source>
</evidence>
<dbReference type="CDD" id="cd08173">
    <property type="entry name" value="Gro1PDH"/>
    <property type="match status" value="1"/>
</dbReference>
<dbReference type="HAMAP" id="MF_00497_A">
    <property type="entry name" value="G1P_dehydrogenase_A"/>
    <property type="match status" value="1"/>
</dbReference>
<feature type="binding site" evidence="11">
    <location>
        <position position="165"/>
    </location>
    <ligand>
        <name>Zn(2+)</name>
        <dbReference type="ChEBI" id="CHEBI:29105"/>
        <note>catalytic</note>
    </ligand>
</feature>
<dbReference type="PIRSF" id="PIRSF000112">
    <property type="entry name" value="Glycerol_dehydrogenase"/>
    <property type="match status" value="1"/>
</dbReference>
<keyword evidence="2 11" id="KW-0444">Lipid biosynthesis</keyword>
<dbReference type="GO" id="GO:0046872">
    <property type="term" value="F:metal ion binding"/>
    <property type="evidence" value="ECO:0007669"/>
    <property type="project" value="UniProtKB-KW"/>
</dbReference>
<gene>
    <name evidence="11" type="primary">egsA</name>
    <name evidence="15" type="ORF">EF807_01945</name>
</gene>
<keyword evidence="7 11" id="KW-0520">NAD</keyword>
<dbReference type="EMBL" id="RXIL01000035">
    <property type="protein sequence ID" value="RZN71941.1"/>
    <property type="molecule type" value="Genomic_DNA"/>
</dbReference>
<proteinExistence type="inferred from homology"/>
<protein>
    <recommendedName>
        <fullName evidence="11">Glycerol-1-phosphate dehydrogenase [NAD(P)+]</fullName>
        <shortName evidence="11">G1P dehydrogenase</shortName>
        <shortName evidence="11">G1PDH</shortName>
        <ecNumber evidence="11">1.1.1.261</ecNumber>
    </recommendedName>
    <alternativeName>
        <fullName evidence="11">Enantiomeric glycerophosphate synthase</fullName>
    </alternativeName>
    <alternativeName>
        <fullName evidence="11">sn-glycerol-1-phosphate dehydrogenase</fullName>
    </alternativeName>
</protein>
<dbReference type="InterPro" id="IPR032837">
    <property type="entry name" value="G1PDH"/>
</dbReference>
<evidence type="ECO:0000256" key="14">
    <source>
        <dbReference type="PIRSR" id="PIRSR000112-3"/>
    </source>
</evidence>